<proteinExistence type="predicted"/>
<evidence type="ECO:0000313" key="2">
    <source>
        <dbReference type="EMBL" id="CAI5451239.1"/>
    </source>
</evidence>
<accession>A0A9P1N647</accession>
<gene>
    <name evidence="2" type="ORF">CAMP_LOCUS13876</name>
</gene>
<feature type="chain" id="PRO_5040270752" evidence="1">
    <location>
        <begin position="19"/>
        <end position="190"/>
    </location>
</feature>
<dbReference type="AlphaFoldDB" id="A0A9P1N647"/>
<keyword evidence="3" id="KW-1185">Reference proteome</keyword>
<evidence type="ECO:0000313" key="3">
    <source>
        <dbReference type="Proteomes" id="UP001152747"/>
    </source>
</evidence>
<dbReference type="Proteomes" id="UP001152747">
    <property type="component" value="Unassembled WGS sequence"/>
</dbReference>
<organism evidence="2 3">
    <name type="scientific">Caenorhabditis angaria</name>
    <dbReference type="NCBI Taxonomy" id="860376"/>
    <lineage>
        <taxon>Eukaryota</taxon>
        <taxon>Metazoa</taxon>
        <taxon>Ecdysozoa</taxon>
        <taxon>Nematoda</taxon>
        <taxon>Chromadorea</taxon>
        <taxon>Rhabditida</taxon>
        <taxon>Rhabditina</taxon>
        <taxon>Rhabditomorpha</taxon>
        <taxon>Rhabditoidea</taxon>
        <taxon>Rhabditidae</taxon>
        <taxon>Peloderinae</taxon>
        <taxon>Caenorhabditis</taxon>
    </lineage>
</organism>
<comment type="caution">
    <text evidence="2">The sequence shown here is derived from an EMBL/GenBank/DDBJ whole genome shotgun (WGS) entry which is preliminary data.</text>
</comment>
<feature type="signal peptide" evidence="1">
    <location>
        <begin position="1"/>
        <end position="18"/>
    </location>
</feature>
<keyword evidence="1" id="KW-0732">Signal</keyword>
<dbReference type="EMBL" id="CANHGI010000005">
    <property type="protein sequence ID" value="CAI5451239.1"/>
    <property type="molecule type" value="Genomic_DNA"/>
</dbReference>
<sequence length="190" mass="22158">MRIFSIIVLASLAIDSYSTKSDTNYLYEEPNSWCVYLPNGRLYYNLEYNCKRSKKIVNPLKTPETSKIHIYAAENYELSAADIDTVCIDASTYYDNYNHIQESETYDFLMSDELHEICNNKEYENLIESLVNYAVMYRKVKDTIIPKGEFSHSREKQMIREILKSNPEIASNVNSDSMNMHNYEDLLGCC</sequence>
<evidence type="ECO:0000256" key="1">
    <source>
        <dbReference type="SAM" id="SignalP"/>
    </source>
</evidence>
<protein>
    <submittedName>
        <fullName evidence="2">Uncharacterized protein</fullName>
    </submittedName>
</protein>
<reference evidence="2" key="1">
    <citation type="submission" date="2022-11" db="EMBL/GenBank/DDBJ databases">
        <authorList>
            <person name="Kikuchi T."/>
        </authorList>
    </citation>
    <scope>NUCLEOTIDE SEQUENCE</scope>
    <source>
        <strain evidence="2">PS1010</strain>
    </source>
</reference>
<name>A0A9P1N647_9PELO</name>